<evidence type="ECO:0000313" key="6">
    <source>
        <dbReference type="Proteomes" id="UP000199055"/>
    </source>
</evidence>
<gene>
    <name evidence="5" type="ORF">SAMN05216481_111189</name>
</gene>
<evidence type="ECO:0000256" key="3">
    <source>
        <dbReference type="SAM" id="MobiDB-lite"/>
    </source>
</evidence>
<protein>
    <submittedName>
        <fullName evidence="5">Methyltransferase domain-containing protein</fullName>
    </submittedName>
</protein>
<dbReference type="EMBL" id="FOET01000011">
    <property type="protein sequence ID" value="SEQ64005.1"/>
    <property type="molecule type" value="Genomic_DNA"/>
</dbReference>
<dbReference type="GO" id="GO:0008168">
    <property type="term" value="F:methyltransferase activity"/>
    <property type="evidence" value="ECO:0007669"/>
    <property type="project" value="UniProtKB-KW"/>
</dbReference>
<dbReference type="InterPro" id="IPR041698">
    <property type="entry name" value="Methyltransf_25"/>
</dbReference>
<dbReference type="CDD" id="cd02440">
    <property type="entry name" value="AdoMet_MTases"/>
    <property type="match status" value="1"/>
</dbReference>
<sequence length="280" mass="30406">MTETDTGTGTGAGTEAEVQGNAAAGTAQGERWRRWQESWDRQQEWYLPDREERFGAMLDAVEALVGTEPKVLDLACGTGSITGRLLRRFPGATSTGVDLDPALLTIARGHFAADPRAAFVTADLRDERWTDALPHRGYDAVLTSTALHWLRTDELRALYGRLAGVLRDGGILVNADHMPDPATPRINEAVNAFHRARREREKAAGAQDWADWWAAAAADPVLAEPAAERFRIFGDPVAGDHADGETQSAAWHVEAMRAAGFAEARPVWASPADTMVLGLK</sequence>
<keyword evidence="2 5" id="KW-0808">Transferase</keyword>
<dbReference type="Gene3D" id="3.40.50.150">
    <property type="entry name" value="Vaccinia Virus protein VP39"/>
    <property type="match status" value="1"/>
</dbReference>
<feature type="region of interest" description="Disordered" evidence="3">
    <location>
        <begin position="1"/>
        <end position="34"/>
    </location>
</feature>
<dbReference type="GO" id="GO:0017000">
    <property type="term" value="P:antibiotic biosynthetic process"/>
    <property type="evidence" value="ECO:0007669"/>
    <property type="project" value="UniProtKB-ARBA"/>
</dbReference>
<evidence type="ECO:0000256" key="1">
    <source>
        <dbReference type="ARBA" id="ARBA00022603"/>
    </source>
</evidence>
<name>A0A1H9HNW3_9ACTN</name>
<dbReference type="STRING" id="403935.SAMN05216481_111189"/>
<evidence type="ECO:0000256" key="2">
    <source>
        <dbReference type="ARBA" id="ARBA00022679"/>
    </source>
</evidence>
<dbReference type="AlphaFoldDB" id="A0A1H9HNW3"/>
<dbReference type="Proteomes" id="UP000199055">
    <property type="component" value="Unassembled WGS sequence"/>
</dbReference>
<evidence type="ECO:0000259" key="4">
    <source>
        <dbReference type="Pfam" id="PF13649"/>
    </source>
</evidence>
<reference evidence="5 6" key="1">
    <citation type="submission" date="2016-10" db="EMBL/GenBank/DDBJ databases">
        <authorList>
            <person name="de Groot N.N."/>
        </authorList>
    </citation>
    <scope>NUCLEOTIDE SEQUENCE [LARGE SCALE GENOMIC DNA]</scope>
    <source>
        <strain evidence="5 6">CGMCC 4.3519</strain>
    </source>
</reference>
<evidence type="ECO:0000313" key="5">
    <source>
        <dbReference type="EMBL" id="SEQ64005.1"/>
    </source>
</evidence>
<feature type="domain" description="Methyltransferase" evidence="4">
    <location>
        <begin position="71"/>
        <end position="170"/>
    </location>
</feature>
<keyword evidence="1 5" id="KW-0489">Methyltransferase</keyword>
<dbReference type="PANTHER" id="PTHR43861:SF1">
    <property type="entry name" value="TRANS-ACONITATE 2-METHYLTRANSFERASE"/>
    <property type="match status" value="1"/>
</dbReference>
<proteinExistence type="predicted"/>
<dbReference type="SUPFAM" id="SSF53335">
    <property type="entry name" value="S-adenosyl-L-methionine-dependent methyltransferases"/>
    <property type="match status" value="1"/>
</dbReference>
<dbReference type="RefSeq" id="WP_093661409.1">
    <property type="nucleotide sequence ID" value="NZ_FOET01000011.1"/>
</dbReference>
<keyword evidence="6" id="KW-1185">Reference proteome</keyword>
<dbReference type="InterPro" id="IPR029063">
    <property type="entry name" value="SAM-dependent_MTases_sf"/>
</dbReference>
<dbReference type="PANTHER" id="PTHR43861">
    <property type="entry name" value="TRANS-ACONITATE 2-METHYLTRANSFERASE-RELATED"/>
    <property type="match status" value="1"/>
</dbReference>
<feature type="compositionally biased region" description="Low complexity" evidence="3">
    <location>
        <begin position="1"/>
        <end position="17"/>
    </location>
</feature>
<dbReference type="Pfam" id="PF13649">
    <property type="entry name" value="Methyltransf_25"/>
    <property type="match status" value="1"/>
</dbReference>
<organism evidence="5 6">
    <name type="scientific">Streptomyces radiopugnans</name>
    <dbReference type="NCBI Taxonomy" id="403935"/>
    <lineage>
        <taxon>Bacteria</taxon>
        <taxon>Bacillati</taxon>
        <taxon>Actinomycetota</taxon>
        <taxon>Actinomycetes</taxon>
        <taxon>Kitasatosporales</taxon>
        <taxon>Streptomycetaceae</taxon>
        <taxon>Streptomyces</taxon>
    </lineage>
</organism>
<dbReference type="GO" id="GO:0032259">
    <property type="term" value="P:methylation"/>
    <property type="evidence" value="ECO:0007669"/>
    <property type="project" value="UniProtKB-KW"/>
</dbReference>
<accession>A0A1H9HNW3</accession>